<dbReference type="PATRIC" id="fig|396597.7.peg.6975"/>
<evidence type="ECO:0000256" key="1">
    <source>
        <dbReference type="SAM" id="SignalP"/>
    </source>
</evidence>
<dbReference type="PROSITE" id="PS51257">
    <property type="entry name" value="PROKAR_LIPOPROTEIN"/>
    <property type="match status" value="1"/>
</dbReference>
<reference evidence="2 3" key="1">
    <citation type="submission" date="2008-03" db="EMBL/GenBank/DDBJ databases">
        <title>Sequencing of the draft genome and assembly of Burkholderia ambifaria MEX-5.</title>
        <authorList>
            <consortium name="US DOE Joint Genome Institute (JGI-PGF)"/>
            <person name="Copeland A."/>
            <person name="Lucas S."/>
            <person name="Lapidus A."/>
            <person name="Glavina del Rio T."/>
            <person name="Dalin E."/>
            <person name="Tice H."/>
            <person name="Bruce D."/>
            <person name="Goodwin L."/>
            <person name="Pitluck S."/>
            <person name="Larimer F."/>
            <person name="Land M.L."/>
            <person name="Hauser L."/>
            <person name="Tiedje J."/>
            <person name="Richardson P."/>
        </authorList>
    </citation>
    <scope>NUCLEOTIDE SEQUENCE [LARGE SCALE GENOMIC DNA]</scope>
    <source>
        <strain evidence="2 3">MEX-5</strain>
    </source>
</reference>
<protein>
    <recommendedName>
        <fullName evidence="4">Lipoprotein</fullName>
    </recommendedName>
</protein>
<dbReference type="RefSeq" id="WP_006757353.1">
    <property type="nucleotide sequence ID" value="NZ_ABLK01000027.1"/>
</dbReference>
<feature type="signal peptide" evidence="1">
    <location>
        <begin position="1"/>
        <end position="21"/>
    </location>
</feature>
<evidence type="ECO:0000313" key="3">
    <source>
        <dbReference type="Proteomes" id="UP000004814"/>
    </source>
</evidence>
<dbReference type="Proteomes" id="UP000004814">
    <property type="component" value="Unassembled WGS sequence"/>
</dbReference>
<evidence type="ECO:0008006" key="4">
    <source>
        <dbReference type="Google" id="ProtNLM"/>
    </source>
</evidence>
<accession>B1T0P6</accession>
<comment type="caution">
    <text evidence="2">The sequence shown here is derived from an EMBL/GenBank/DDBJ whole genome shotgun (WGS) entry which is preliminary data.</text>
</comment>
<organism evidence="2 3">
    <name type="scientific">Burkholderia ambifaria MEX-5</name>
    <dbReference type="NCBI Taxonomy" id="396597"/>
    <lineage>
        <taxon>Bacteria</taxon>
        <taxon>Pseudomonadati</taxon>
        <taxon>Pseudomonadota</taxon>
        <taxon>Betaproteobacteria</taxon>
        <taxon>Burkholderiales</taxon>
        <taxon>Burkholderiaceae</taxon>
        <taxon>Burkholderia</taxon>
        <taxon>Burkholderia cepacia complex</taxon>
    </lineage>
</organism>
<dbReference type="AlphaFoldDB" id="B1T0P6"/>
<proteinExistence type="predicted"/>
<name>B1T0P6_9BURK</name>
<keyword evidence="1" id="KW-0732">Signal</keyword>
<feature type="chain" id="PRO_5002769359" description="Lipoprotein" evidence="1">
    <location>
        <begin position="22"/>
        <end position="72"/>
    </location>
</feature>
<sequence>MTTKIHRSVKVGSLAMLFGLAACGTTTGYDQITGCATTSERSWYGATKSLHVECMDGTIVDNGVIVRERTPR</sequence>
<evidence type="ECO:0000313" key="2">
    <source>
        <dbReference type="EMBL" id="EDT42871.1"/>
    </source>
</evidence>
<gene>
    <name evidence="2" type="ORF">BamMEX5DRAFT_1362</name>
</gene>
<dbReference type="EMBL" id="ABLK01000027">
    <property type="protein sequence ID" value="EDT42871.1"/>
    <property type="molecule type" value="Genomic_DNA"/>
</dbReference>